<reference evidence="2 3" key="1">
    <citation type="submission" date="2019-07" db="EMBL/GenBank/DDBJ databases">
        <title>Whole genome shotgun sequence of Vibrio sagamiensis NBRC 104589.</title>
        <authorList>
            <person name="Hosoyama A."/>
            <person name="Uohara A."/>
            <person name="Ohji S."/>
            <person name="Ichikawa N."/>
        </authorList>
    </citation>
    <scope>NUCLEOTIDE SEQUENCE [LARGE SCALE GENOMIC DNA]</scope>
    <source>
        <strain evidence="2 3">NBRC 104589</strain>
    </source>
</reference>
<feature type="domain" description="Polysaccharide pyruvyl transferase" evidence="1">
    <location>
        <begin position="69"/>
        <end position="219"/>
    </location>
</feature>
<dbReference type="InterPro" id="IPR007345">
    <property type="entry name" value="Polysacch_pyruvyl_Trfase"/>
</dbReference>
<sequence length="279" mass="31316">MKNYKGFRGFLKRLSYKYDKAKGVDSSSEIALHWWNGRLNFGDVVNKFIVEKLSGKKAIWSSDKSDKEHHLVIGSVLQSSNDNAIVWGSGIISDRKTPLFKPKKVYAVRGPKTREVLLARGIDCPAVYGDPALVLPSLIQPSNSGVMYKLGIIPHYNNKNDAFFNQKFPDDVKIIDIETDDVQEFIDEIASCELIVSSSLHGIIVADAYGVPAHHISFDDSVEGGEFKFFDYYLSVGRECNLPIKVSSSTSIEELYELPKNYDIKIDIQPLLDSCPFKQ</sequence>
<keyword evidence="3" id="KW-1185">Reference proteome</keyword>
<gene>
    <name evidence="2" type="primary">gumL</name>
    <name evidence="2" type="ORF">VSA01S_21690</name>
</gene>
<proteinExistence type="predicted"/>
<organism evidence="2 3">
    <name type="scientific">Vibrio sagamiensis NBRC 104589</name>
    <dbReference type="NCBI Taxonomy" id="1219064"/>
    <lineage>
        <taxon>Bacteria</taxon>
        <taxon>Pseudomonadati</taxon>
        <taxon>Pseudomonadota</taxon>
        <taxon>Gammaproteobacteria</taxon>
        <taxon>Vibrionales</taxon>
        <taxon>Vibrionaceae</taxon>
        <taxon>Vibrio</taxon>
    </lineage>
</organism>
<name>A0A511QFT9_9VIBR</name>
<evidence type="ECO:0000259" key="1">
    <source>
        <dbReference type="Pfam" id="PF04230"/>
    </source>
</evidence>
<dbReference type="AlphaFoldDB" id="A0A511QFT9"/>
<dbReference type="Pfam" id="PF04230">
    <property type="entry name" value="PS_pyruv_trans"/>
    <property type="match status" value="1"/>
</dbReference>
<accession>A0A511QFT9</accession>
<protein>
    <submittedName>
        <fullName evidence="2">GumL protein</fullName>
    </submittedName>
</protein>
<evidence type="ECO:0000313" key="2">
    <source>
        <dbReference type="EMBL" id="GEM76057.1"/>
    </source>
</evidence>
<evidence type="ECO:0000313" key="3">
    <source>
        <dbReference type="Proteomes" id="UP000321922"/>
    </source>
</evidence>
<comment type="caution">
    <text evidence="2">The sequence shown here is derived from an EMBL/GenBank/DDBJ whole genome shotgun (WGS) entry which is preliminary data.</text>
</comment>
<dbReference type="RefSeq" id="WP_158000779.1">
    <property type="nucleotide sequence ID" value="NZ_BAOJ01000063.1"/>
</dbReference>
<dbReference type="EMBL" id="BJXJ01000019">
    <property type="protein sequence ID" value="GEM76057.1"/>
    <property type="molecule type" value="Genomic_DNA"/>
</dbReference>
<dbReference type="Proteomes" id="UP000321922">
    <property type="component" value="Unassembled WGS sequence"/>
</dbReference>